<sequence>MMRQNIRNNADIETTTVNQNLIAVSVVDTIIVG</sequence>
<dbReference type="EMBL" id="CP003304">
    <property type="protein sequence ID" value="AFB20784.1"/>
    <property type="molecule type" value="Genomic_DNA"/>
</dbReference>
<reference evidence="2" key="1">
    <citation type="submission" date="2012-02" db="EMBL/GenBank/DDBJ databases">
        <title>Complete genome sequence of Rickettsia parkeri strain Portsmouth.</title>
        <authorList>
            <person name="Johnson S.L."/>
            <person name="Munk A.C."/>
            <person name="Han S."/>
            <person name="Bruce D.C."/>
            <person name="Dasch G.A."/>
        </authorList>
    </citation>
    <scope>NUCLEOTIDE SEQUENCE [LARGE SCALE GENOMIC DNA]</scope>
    <source>
        <strain evidence="2">CA410</strain>
    </source>
</reference>
<evidence type="ECO:0000313" key="2">
    <source>
        <dbReference type="Proteomes" id="UP000007878"/>
    </source>
</evidence>
<name>A0ABM5MQS2_RICCA</name>
<organism evidence="1 2">
    <name type="scientific">Rickettsia canadensis str. CA410</name>
    <dbReference type="NCBI Taxonomy" id="1105107"/>
    <lineage>
        <taxon>Bacteria</taxon>
        <taxon>Pseudomonadati</taxon>
        <taxon>Pseudomonadota</taxon>
        <taxon>Alphaproteobacteria</taxon>
        <taxon>Rickettsiales</taxon>
        <taxon>Rickettsiaceae</taxon>
        <taxon>Rickettsieae</taxon>
        <taxon>Rickettsia</taxon>
        <taxon>belli group</taxon>
    </lineage>
</organism>
<gene>
    <name evidence="1" type="ORF">RCA_01035</name>
</gene>
<dbReference type="Proteomes" id="UP000007878">
    <property type="component" value="Chromosome"/>
</dbReference>
<proteinExistence type="predicted"/>
<evidence type="ECO:0000313" key="1">
    <source>
        <dbReference type="EMBL" id="AFB20784.1"/>
    </source>
</evidence>
<accession>A0ABM5MQS2</accession>
<protein>
    <submittedName>
        <fullName evidence="1">Uncharacterized protein</fullName>
    </submittedName>
</protein>
<keyword evidence="2" id="KW-1185">Reference proteome</keyword>